<dbReference type="EC" id="2.5.1.15" evidence="4"/>
<keyword evidence="5" id="KW-0808">Transferase</keyword>
<evidence type="ECO:0000256" key="7">
    <source>
        <dbReference type="ARBA" id="ARBA00022842"/>
    </source>
</evidence>
<dbReference type="STRING" id="159291.SAMN05920897_11528"/>
<dbReference type="Pfam" id="PF00809">
    <property type="entry name" value="Pterin_bind"/>
    <property type="match status" value="1"/>
</dbReference>
<dbReference type="PROSITE" id="PS00793">
    <property type="entry name" value="DHPS_2"/>
    <property type="match status" value="1"/>
</dbReference>
<feature type="domain" description="Pterin-binding" evidence="9">
    <location>
        <begin position="9"/>
        <end position="272"/>
    </location>
</feature>
<comment type="catalytic activity">
    <reaction evidence="1">
        <text>(7,8-dihydropterin-6-yl)methyl diphosphate + 4-aminobenzoate = 7,8-dihydropteroate + diphosphate</text>
        <dbReference type="Rhea" id="RHEA:19949"/>
        <dbReference type="ChEBI" id="CHEBI:17836"/>
        <dbReference type="ChEBI" id="CHEBI:17839"/>
        <dbReference type="ChEBI" id="CHEBI:33019"/>
        <dbReference type="ChEBI" id="CHEBI:72950"/>
        <dbReference type="EC" id="2.5.1.15"/>
    </reaction>
</comment>
<evidence type="ECO:0000256" key="5">
    <source>
        <dbReference type="ARBA" id="ARBA00022679"/>
    </source>
</evidence>
<evidence type="ECO:0000256" key="1">
    <source>
        <dbReference type="ARBA" id="ARBA00000012"/>
    </source>
</evidence>
<proteinExistence type="predicted"/>
<dbReference type="InterPro" id="IPR006390">
    <property type="entry name" value="DHP_synth_dom"/>
</dbReference>
<keyword evidence="7" id="KW-0460">Magnesium</keyword>
<evidence type="ECO:0000256" key="2">
    <source>
        <dbReference type="ARBA" id="ARBA00001946"/>
    </source>
</evidence>
<dbReference type="GO" id="GO:0046654">
    <property type="term" value="P:tetrahydrofolate biosynthetic process"/>
    <property type="evidence" value="ECO:0007669"/>
    <property type="project" value="TreeGrafter"/>
</dbReference>
<evidence type="ECO:0000313" key="11">
    <source>
        <dbReference type="Proteomes" id="UP000186400"/>
    </source>
</evidence>
<organism evidence="10 11">
    <name type="scientific">Alkalispirochaeta americana</name>
    <dbReference type="NCBI Taxonomy" id="159291"/>
    <lineage>
        <taxon>Bacteria</taxon>
        <taxon>Pseudomonadati</taxon>
        <taxon>Spirochaetota</taxon>
        <taxon>Spirochaetia</taxon>
        <taxon>Spirochaetales</taxon>
        <taxon>Spirochaetaceae</taxon>
        <taxon>Alkalispirochaeta</taxon>
    </lineage>
</organism>
<dbReference type="Proteomes" id="UP000186400">
    <property type="component" value="Unassembled WGS sequence"/>
</dbReference>
<dbReference type="PROSITE" id="PS50972">
    <property type="entry name" value="PTERIN_BINDING"/>
    <property type="match status" value="1"/>
</dbReference>
<dbReference type="PANTHER" id="PTHR20941:SF1">
    <property type="entry name" value="FOLIC ACID SYNTHESIS PROTEIN FOL1"/>
    <property type="match status" value="1"/>
</dbReference>
<dbReference type="InterPro" id="IPR011005">
    <property type="entry name" value="Dihydropteroate_synth-like_sf"/>
</dbReference>
<dbReference type="InterPro" id="IPR000489">
    <property type="entry name" value="Pterin-binding_dom"/>
</dbReference>
<dbReference type="GO" id="GO:0005829">
    <property type="term" value="C:cytosol"/>
    <property type="evidence" value="ECO:0007669"/>
    <property type="project" value="TreeGrafter"/>
</dbReference>
<evidence type="ECO:0000259" key="9">
    <source>
        <dbReference type="PROSITE" id="PS50972"/>
    </source>
</evidence>
<dbReference type="Gene3D" id="3.20.20.20">
    <property type="entry name" value="Dihydropteroate synthase-like"/>
    <property type="match status" value="1"/>
</dbReference>
<dbReference type="NCBIfam" id="TIGR01496">
    <property type="entry name" value="DHPS"/>
    <property type="match status" value="1"/>
</dbReference>
<evidence type="ECO:0000256" key="8">
    <source>
        <dbReference type="ARBA" id="ARBA00022909"/>
    </source>
</evidence>
<dbReference type="GO" id="GO:0046872">
    <property type="term" value="F:metal ion binding"/>
    <property type="evidence" value="ECO:0007669"/>
    <property type="project" value="UniProtKB-KW"/>
</dbReference>
<evidence type="ECO:0000256" key="3">
    <source>
        <dbReference type="ARBA" id="ARBA00004763"/>
    </source>
</evidence>
<dbReference type="RefSeq" id="WP_234969097.1">
    <property type="nucleotide sequence ID" value="NZ_FTMS01000015.1"/>
</dbReference>
<keyword evidence="6" id="KW-0479">Metal-binding</keyword>
<comment type="cofactor">
    <cofactor evidence="2">
        <name>Mg(2+)</name>
        <dbReference type="ChEBI" id="CHEBI:18420"/>
    </cofactor>
</comment>
<evidence type="ECO:0000256" key="4">
    <source>
        <dbReference type="ARBA" id="ARBA00012458"/>
    </source>
</evidence>
<dbReference type="GO" id="GO:0004156">
    <property type="term" value="F:dihydropteroate synthase activity"/>
    <property type="evidence" value="ECO:0007669"/>
    <property type="project" value="UniProtKB-EC"/>
</dbReference>
<sequence>MRIGSFARPRIMGIINVTHDSFFTSSRVADGERAREMAVKMVGHGADILDLGGESSRPGSDYVPADEELRRLMPALKAIREALPEIPLSVDTRKAVVAEKALDAGASMVNDISGLRDDPDMPALVAERGVQVCLMHMRGTPRTMQQEPHYDDLPGELRRELESLAGRALEAGVKPGQIILDPGIGFGKTFGHNWSILGELESLSELGYPLMVGLSRKSFLSEAGLDPESGRGEPLAPEERLSATLAAQLWCTLQGVSILRVHDVKPAVETVRVLERILTAKR</sequence>
<dbReference type="SUPFAM" id="SSF51717">
    <property type="entry name" value="Dihydropteroate synthetase-like"/>
    <property type="match status" value="1"/>
</dbReference>
<evidence type="ECO:0000256" key="6">
    <source>
        <dbReference type="ARBA" id="ARBA00022723"/>
    </source>
</evidence>
<dbReference type="AlphaFoldDB" id="A0A1N6VNM8"/>
<accession>A0A1N6VNM8</accession>
<dbReference type="GO" id="GO:0046656">
    <property type="term" value="P:folic acid biosynthetic process"/>
    <property type="evidence" value="ECO:0007669"/>
    <property type="project" value="UniProtKB-KW"/>
</dbReference>
<dbReference type="PANTHER" id="PTHR20941">
    <property type="entry name" value="FOLATE SYNTHESIS PROTEINS"/>
    <property type="match status" value="1"/>
</dbReference>
<comment type="pathway">
    <text evidence="3">Cofactor biosynthesis; tetrahydrofolate biosynthesis; 7,8-dihydrofolate from 2-amino-4-hydroxy-6-hydroxymethyl-7,8-dihydropteridine diphosphate and 4-aminobenzoate: step 1/2.</text>
</comment>
<keyword evidence="8" id="KW-0289">Folate biosynthesis</keyword>
<name>A0A1N6VNM8_9SPIO</name>
<reference evidence="10 11" key="1">
    <citation type="submission" date="2017-01" db="EMBL/GenBank/DDBJ databases">
        <authorList>
            <person name="Mah S.A."/>
            <person name="Swanson W.J."/>
            <person name="Moy G.W."/>
            <person name="Vacquier V.D."/>
        </authorList>
    </citation>
    <scope>NUCLEOTIDE SEQUENCE [LARGE SCALE GENOMIC DNA]</scope>
    <source>
        <strain evidence="10 11">ASpG1</strain>
    </source>
</reference>
<protein>
    <recommendedName>
        <fullName evidence="4">dihydropteroate synthase</fullName>
        <ecNumber evidence="4">2.5.1.15</ecNumber>
    </recommendedName>
</protein>
<keyword evidence="11" id="KW-1185">Reference proteome</keyword>
<evidence type="ECO:0000313" key="10">
    <source>
        <dbReference type="EMBL" id="SIQ79296.1"/>
    </source>
</evidence>
<gene>
    <name evidence="10" type="ORF">SAMN05920897_11528</name>
</gene>
<dbReference type="CDD" id="cd00739">
    <property type="entry name" value="DHPS"/>
    <property type="match status" value="1"/>
</dbReference>
<dbReference type="EMBL" id="FTMS01000015">
    <property type="protein sequence ID" value="SIQ79296.1"/>
    <property type="molecule type" value="Genomic_DNA"/>
</dbReference>
<dbReference type="InterPro" id="IPR045031">
    <property type="entry name" value="DHP_synth-like"/>
</dbReference>